<keyword evidence="3" id="KW-0560">Oxidoreductase</keyword>
<name>U3TCY1_9CREN</name>
<dbReference type="InterPro" id="IPR050765">
    <property type="entry name" value="Riboflavin_Biosynth_HTPR"/>
</dbReference>
<organism evidence="5 6">
    <name type="scientific">Aeropyrum camini SY1 = JCM 12091</name>
    <dbReference type="NCBI Taxonomy" id="1198449"/>
    <lineage>
        <taxon>Archaea</taxon>
        <taxon>Thermoproteota</taxon>
        <taxon>Thermoprotei</taxon>
        <taxon>Desulfurococcales</taxon>
        <taxon>Desulfurococcaceae</taxon>
        <taxon>Aeropyrum</taxon>
    </lineage>
</organism>
<dbReference type="EMBL" id="AP012489">
    <property type="protein sequence ID" value="BAN90281.1"/>
    <property type="molecule type" value="Genomic_DNA"/>
</dbReference>
<dbReference type="PANTHER" id="PTHR38011">
    <property type="entry name" value="DIHYDROFOLATE REDUCTASE FAMILY PROTEIN (AFU_ORTHOLOGUE AFUA_8G06820)"/>
    <property type="match status" value="1"/>
</dbReference>
<reference evidence="5 6" key="1">
    <citation type="journal article" date="2013" name="Appl. Environ. Microbiol.">
        <title>Variation of the Virus-Related Elements within Syntenic Genomes of the Hyperthermophilic Archaeon Aeropyrum.</title>
        <authorList>
            <person name="Daifuku T."/>
            <person name="Yoshida T."/>
            <person name="Kitamura T."/>
            <person name="Kawaichi S."/>
            <person name="Inoue T."/>
            <person name="Nomura K."/>
            <person name="Yoshida Y."/>
            <person name="Kuno S."/>
            <person name="Sako Y."/>
        </authorList>
    </citation>
    <scope>NUCLEOTIDE SEQUENCE [LARGE SCALE GENOMIC DNA]</scope>
    <source>
        <strain evidence="5 6">SY1</strain>
    </source>
</reference>
<dbReference type="PANTHER" id="PTHR38011:SF7">
    <property type="entry name" value="2,5-DIAMINO-6-RIBOSYLAMINO-4(3H)-PYRIMIDINONE 5'-PHOSPHATE REDUCTASE"/>
    <property type="match status" value="1"/>
</dbReference>
<dbReference type="PROSITE" id="PS51257">
    <property type="entry name" value="PROKAR_LIPOPROTEIN"/>
    <property type="match status" value="1"/>
</dbReference>
<dbReference type="InterPro" id="IPR024072">
    <property type="entry name" value="DHFR-like_dom_sf"/>
</dbReference>
<dbReference type="RefSeq" id="WP_022541554.1">
    <property type="nucleotide sequence ID" value="NC_022521.1"/>
</dbReference>
<dbReference type="KEGG" id="acj:ACAM_0812"/>
<dbReference type="STRING" id="1198449.ACAM_0812"/>
<evidence type="ECO:0000259" key="4">
    <source>
        <dbReference type="Pfam" id="PF01872"/>
    </source>
</evidence>
<dbReference type="SUPFAM" id="SSF53597">
    <property type="entry name" value="Dihydrofolate reductase-like"/>
    <property type="match status" value="1"/>
</dbReference>
<evidence type="ECO:0000256" key="3">
    <source>
        <dbReference type="ARBA" id="ARBA00023002"/>
    </source>
</evidence>
<dbReference type="GO" id="GO:0008703">
    <property type="term" value="F:5-amino-6-(5-phosphoribosylamino)uracil reductase activity"/>
    <property type="evidence" value="ECO:0007669"/>
    <property type="project" value="InterPro"/>
</dbReference>
<dbReference type="GeneID" id="17110196"/>
<feature type="domain" description="Bacterial bifunctional deaminase-reductase C-terminal" evidence="4">
    <location>
        <begin position="4"/>
        <end position="201"/>
    </location>
</feature>
<evidence type="ECO:0000256" key="1">
    <source>
        <dbReference type="ARBA" id="ARBA00005104"/>
    </source>
</evidence>
<sequence length="220" mass="24271">MARPYTFIFSTATLDGRIASVTGYSLLSCREDFELQHRYRASAGAVMVGSRTAVVDKPRLNVRLVPGRSPLRVIVDSRLRVPPEVAGLRRGSVLITTEGHSSERLRPYLERGVRIVEAGRGRVDLDRAVEVLREELGVRVLMVEGGGGLNCAMLEKGLVDEVRVTIAPFMFGGGVGLAECPGVFDGEEIRVELSLLHSRILCGSWVHMIYTVLRPRKPLY</sequence>
<dbReference type="AlphaFoldDB" id="U3TCY1"/>
<keyword evidence="2" id="KW-0521">NADP</keyword>
<dbReference type="InterPro" id="IPR002734">
    <property type="entry name" value="RibDG_C"/>
</dbReference>
<dbReference type="Proteomes" id="UP000016887">
    <property type="component" value="Chromosome"/>
</dbReference>
<dbReference type="eggNOG" id="arCOG01484">
    <property type="taxonomic scope" value="Archaea"/>
</dbReference>
<dbReference type="Gene3D" id="3.40.430.10">
    <property type="entry name" value="Dihydrofolate Reductase, subunit A"/>
    <property type="match status" value="1"/>
</dbReference>
<evidence type="ECO:0000313" key="6">
    <source>
        <dbReference type="Proteomes" id="UP000016887"/>
    </source>
</evidence>
<protein>
    <submittedName>
        <fullName evidence="5">Pyrimidine nucleotide reductase</fullName>
    </submittedName>
</protein>
<proteinExistence type="predicted"/>
<keyword evidence="6" id="KW-1185">Reference proteome</keyword>
<gene>
    <name evidence="5" type="ORF">ACAM_0812</name>
</gene>
<accession>U3TCY1</accession>
<evidence type="ECO:0000256" key="2">
    <source>
        <dbReference type="ARBA" id="ARBA00022857"/>
    </source>
</evidence>
<dbReference type="Pfam" id="PF01872">
    <property type="entry name" value="RibD_C"/>
    <property type="match status" value="1"/>
</dbReference>
<evidence type="ECO:0000313" key="5">
    <source>
        <dbReference type="EMBL" id="BAN90281.1"/>
    </source>
</evidence>
<dbReference type="GO" id="GO:0009231">
    <property type="term" value="P:riboflavin biosynthetic process"/>
    <property type="evidence" value="ECO:0007669"/>
    <property type="project" value="InterPro"/>
</dbReference>
<comment type="pathway">
    <text evidence="1">Cofactor biosynthesis; riboflavin biosynthesis.</text>
</comment>